<name>A0ABP6J1E2_STRTU</name>
<accession>A0ABP6J1E2</accession>
<sequence>MVCAELRELEELEARESLLPADAPRALLSIRLSVLTDETTSPVRQELDLRRFALLDAAASSASPRDLNVSAPKSTQWKRPELGDWINNRAPEFDQILFWKLDRFVAASRTCI</sequence>
<dbReference type="RefSeq" id="WP_344961221.1">
    <property type="nucleotide sequence ID" value="NZ_BAAAXZ010000041.1"/>
</dbReference>
<reference evidence="2" key="1">
    <citation type="journal article" date="2019" name="Int. J. Syst. Evol. Microbiol.">
        <title>The Global Catalogue of Microorganisms (GCM) 10K type strain sequencing project: providing services to taxonomists for standard genome sequencing and annotation.</title>
        <authorList>
            <consortium name="The Broad Institute Genomics Platform"/>
            <consortium name="The Broad Institute Genome Sequencing Center for Infectious Disease"/>
            <person name="Wu L."/>
            <person name="Ma J."/>
        </authorList>
    </citation>
    <scope>NUCLEOTIDE SEQUENCE [LARGE SCALE GENOMIC DNA]</scope>
    <source>
        <strain evidence="2">JCM 4087</strain>
    </source>
</reference>
<dbReference type="Proteomes" id="UP001501102">
    <property type="component" value="Unassembled WGS sequence"/>
</dbReference>
<dbReference type="EMBL" id="BAAAXZ010000041">
    <property type="protein sequence ID" value="GAA2917132.1"/>
    <property type="molecule type" value="Genomic_DNA"/>
</dbReference>
<evidence type="ECO:0000313" key="1">
    <source>
        <dbReference type="EMBL" id="GAA2917132.1"/>
    </source>
</evidence>
<comment type="caution">
    <text evidence="1">The sequence shown here is derived from an EMBL/GenBank/DDBJ whole genome shotgun (WGS) entry which is preliminary data.</text>
</comment>
<proteinExistence type="predicted"/>
<organism evidence="1 2">
    <name type="scientific">Streptomyces thioluteus</name>
    <dbReference type="NCBI Taxonomy" id="66431"/>
    <lineage>
        <taxon>Bacteria</taxon>
        <taxon>Bacillati</taxon>
        <taxon>Actinomycetota</taxon>
        <taxon>Actinomycetes</taxon>
        <taxon>Kitasatosporales</taxon>
        <taxon>Streptomycetaceae</taxon>
        <taxon>Streptomyces</taxon>
    </lineage>
</organism>
<dbReference type="InterPro" id="IPR036162">
    <property type="entry name" value="Resolvase-like_N_sf"/>
</dbReference>
<evidence type="ECO:0000313" key="2">
    <source>
        <dbReference type="Proteomes" id="UP001501102"/>
    </source>
</evidence>
<protein>
    <submittedName>
        <fullName evidence="1">Uncharacterized protein</fullName>
    </submittedName>
</protein>
<dbReference type="Gene3D" id="3.40.50.1390">
    <property type="entry name" value="Resolvase, N-terminal catalytic domain"/>
    <property type="match status" value="1"/>
</dbReference>
<keyword evidence="2" id="KW-1185">Reference proteome</keyword>
<gene>
    <name evidence="1" type="ORF">GCM10020221_11570</name>
</gene>